<feature type="region of interest" description="Disordered" evidence="1">
    <location>
        <begin position="32"/>
        <end position="88"/>
    </location>
</feature>
<reference evidence="4" key="2">
    <citation type="journal article" date="2018" name="BMC Genomics">
        <title>A manually annotated Actinidia chinensis var. chinensis (kiwifruit) genome highlights the challenges associated with draft genomes and gene prediction in plants.</title>
        <authorList>
            <person name="Pilkington S.M."/>
            <person name="Crowhurst R."/>
            <person name="Hilario E."/>
            <person name="Nardozza S."/>
            <person name="Fraser L."/>
            <person name="Peng Y."/>
            <person name="Gunaseelan K."/>
            <person name="Simpson R."/>
            <person name="Tahir J."/>
            <person name="Deroles S.C."/>
            <person name="Templeton K."/>
            <person name="Luo Z."/>
            <person name="Davy M."/>
            <person name="Cheng C."/>
            <person name="McNeilage M."/>
            <person name="Scaglione D."/>
            <person name="Liu Y."/>
            <person name="Zhang Q."/>
            <person name="Datson P."/>
            <person name="De Silva N."/>
            <person name="Gardiner S.E."/>
            <person name="Bassett H."/>
            <person name="Chagne D."/>
            <person name="McCallum J."/>
            <person name="Dzierzon H."/>
            <person name="Deng C."/>
            <person name="Wang Y.Y."/>
            <person name="Barron L."/>
            <person name="Manako K."/>
            <person name="Bowen J."/>
            <person name="Foster T.M."/>
            <person name="Erridge Z.A."/>
            <person name="Tiffin H."/>
            <person name="Waite C.N."/>
            <person name="Davies K.M."/>
            <person name="Grierson E.P."/>
            <person name="Laing W.A."/>
            <person name="Kirk R."/>
            <person name="Chen X."/>
            <person name="Wood M."/>
            <person name="Montefiori M."/>
            <person name="Brummell D.A."/>
            <person name="Schwinn K.E."/>
            <person name="Catanach A."/>
            <person name="Fullerton C."/>
            <person name="Li D."/>
            <person name="Meiyalaghan S."/>
            <person name="Nieuwenhuizen N."/>
            <person name="Read N."/>
            <person name="Prakash R."/>
            <person name="Hunter D."/>
            <person name="Zhang H."/>
            <person name="McKenzie M."/>
            <person name="Knabel M."/>
            <person name="Harris A."/>
            <person name="Allan A.C."/>
            <person name="Gleave A."/>
            <person name="Chen A."/>
            <person name="Janssen B.J."/>
            <person name="Plunkett B."/>
            <person name="Ampomah-Dwamena C."/>
            <person name="Voogd C."/>
            <person name="Leif D."/>
            <person name="Lafferty D."/>
            <person name="Souleyre E.J.F."/>
            <person name="Varkonyi-Gasic E."/>
            <person name="Gambi F."/>
            <person name="Hanley J."/>
            <person name="Yao J.L."/>
            <person name="Cheung J."/>
            <person name="David K.M."/>
            <person name="Warren B."/>
            <person name="Marsh K."/>
            <person name="Snowden K.C."/>
            <person name="Lin-Wang K."/>
            <person name="Brian L."/>
            <person name="Martinez-Sanchez M."/>
            <person name="Wang M."/>
            <person name="Ileperuma N."/>
            <person name="Macnee N."/>
            <person name="Campin R."/>
            <person name="McAtee P."/>
            <person name="Drummond R.S.M."/>
            <person name="Espley R.V."/>
            <person name="Ireland H.S."/>
            <person name="Wu R."/>
            <person name="Atkinson R.G."/>
            <person name="Karunairetnam S."/>
            <person name="Bulley S."/>
            <person name="Chunkath S."/>
            <person name="Hanley Z."/>
            <person name="Storey R."/>
            <person name="Thrimawithana A.H."/>
            <person name="Thomson S."/>
            <person name="David C."/>
            <person name="Testolin R."/>
            <person name="Huang H."/>
            <person name="Hellens R.P."/>
            <person name="Schaffer R.J."/>
        </authorList>
    </citation>
    <scope>NUCLEOTIDE SEQUENCE [LARGE SCALE GENOMIC DNA]</scope>
    <source>
        <strain evidence="4">cv. Red5</strain>
    </source>
</reference>
<feature type="chain" id="PRO_5015326494" evidence="2">
    <location>
        <begin position="33"/>
        <end position="88"/>
    </location>
</feature>
<keyword evidence="2" id="KW-0732">Signal</keyword>
<dbReference type="InParanoid" id="A0A2R6PAZ5"/>
<evidence type="ECO:0000256" key="2">
    <source>
        <dbReference type="SAM" id="SignalP"/>
    </source>
</evidence>
<evidence type="ECO:0000313" key="4">
    <source>
        <dbReference type="Proteomes" id="UP000241394"/>
    </source>
</evidence>
<protein>
    <submittedName>
        <fullName evidence="3">CLE16p like</fullName>
    </submittedName>
</protein>
<feature type="compositionally biased region" description="Basic and acidic residues" evidence="1">
    <location>
        <begin position="33"/>
        <end position="46"/>
    </location>
</feature>
<accession>A0A2R6PAZ5</accession>
<organism evidence="3 4">
    <name type="scientific">Actinidia chinensis var. chinensis</name>
    <name type="common">Chinese soft-hair kiwi</name>
    <dbReference type="NCBI Taxonomy" id="1590841"/>
    <lineage>
        <taxon>Eukaryota</taxon>
        <taxon>Viridiplantae</taxon>
        <taxon>Streptophyta</taxon>
        <taxon>Embryophyta</taxon>
        <taxon>Tracheophyta</taxon>
        <taxon>Spermatophyta</taxon>
        <taxon>Magnoliopsida</taxon>
        <taxon>eudicotyledons</taxon>
        <taxon>Gunneridae</taxon>
        <taxon>Pentapetalae</taxon>
        <taxon>asterids</taxon>
        <taxon>Ericales</taxon>
        <taxon>Actinidiaceae</taxon>
        <taxon>Actinidia</taxon>
    </lineage>
</organism>
<sequence>MKKSSRNVRATIIPVLFFYLLILSQQLFLSSAKQDEVGRRPIESGPRKARFFGPAVSGNNHSAPAPAQAVPYEEDKRLVHTGPNPLHN</sequence>
<dbReference type="GO" id="GO:0048731">
    <property type="term" value="P:system development"/>
    <property type="evidence" value="ECO:0007669"/>
    <property type="project" value="InterPro"/>
</dbReference>
<keyword evidence="4" id="KW-1185">Reference proteome</keyword>
<dbReference type="PANTHER" id="PTHR34545">
    <property type="entry name" value="CLAVATA3/ESR (CLE)-RELATED PROTEIN 22"/>
    <property type="match status" value="1"/>
</dbReference>
<reference evidence="3 4" key="1">
    <citation type="submission" date="2017-07" db="EMBL/GenBank/DDBJ databases">
        <title>An improved, manually edited Actinidia chinensis var. chinensis (kiwifruit) genome highlights the challenges associated with draft genomes and gene prediction in plants.</title>
        <authorList>
            <person name="Pilkington S."/>
            <person name="Crowhurst R."/>
            <person name="Hilario E."/>
            <person name="Nardozza S."/>
            <person name="Fraser L."/>
            <person name="Peng Y."/>
            <person name="Gunaseelan K."/>
            <person name="Simpson R."/>
            <person name="Tahir J."/>
            <person name="Deroles S."/>
            <person name="Templeton K."/>
            <person name="Luo Z."/>
            <person name="Davy M."/>
            <person name="Cheng C."/>
            <person name="Mcneilage M."/>
            <person name="Scaglione D."/>
            <person name="Liu Y."/>
            <person name="Zhang Q."/>
            <person name="Datson P."/>
            <person name="De Silva N."/>
            <person name="Gardiner S."/>
            <person name="Bassett H."/>
            <person name="Chagne D."/>
            <person name="Mccallum J."/>
            <person name="Dzierzon H."/>
            <person name="Deng C."/>
            <person name="Wang Y.-Y."/>
            <person name="Barron N."/>
            <person name="Manako K."/>
            <person name="Bowen J."/>
            <person name="Foster T."/>
            <person name="Erridge Z."/>
            <person name="Tiffin H."/>
            <person name="Waite C."/>
            <person name="Davies K."/>
            <person name="Grierson E."/>
            <person name="Laing W."/>
            <person name="Kirk R."/>
            <person name="Chen X."/>
            <person name="Wood M."/>
            <person name="Montefiori M."/>
            <person name="Brummell D."/>
            <person name="Schwinn K."/>
            <person name="Catanach A."/>
            <person name="Fullerton C."/>
            <person name="Li D."/>
            <person name="Meiyalaghan S."/>
            <person name="Nieuwenhuizen N."/>
            <person name="Read N."/>
            <person name="Prakash R."/>
            <person name="Hunter D."/>
            <person name="Zhang H."/>
            <person name="Mckenzie M."/>
            <person name="Knabel M."/>
            <person name="Harris A."/>
            <person name="Allan A."/>
            <person name="Chen A."/>
            <person name="Janssen B."/>
            <person name="Plunkett B."/>
            <person name="Dwamena C."/>
            <person name="Voogd C."/>
            <person name="Leif D."/>
            <person name="Lafferty D."/>
            <person name="Souleyre E."/>
            <person name="Varkonyi-Gasic E."/>
            <person name="Gambi F."/>
            <person name="Hanley J."/>
            <person name="Yao J.-L."/>
            <person name="Cheung J."/>
            <person name="David K."/>
            <person name="Warren B."/>
            <person name="Marsh K."/>
            <person name="Snowden K."/>
            <person name="Lin-Wang K."/>
            <person name="Brian L."/>
            <person name="Martinez-Sanchez M."/>
            <person name="Wang M."/>
            <person name="Ileperuma N."/>
            <person name="Macnee N."/>
            <person name="Campin R."/>
            <person name="Mcatee P."/>
            <person name="Drummond R."/>
            <person name="Espley R."/>
            <person name="Ireland H."/>
            <person name="Wu R."/>
            <person name="Atkinson R."/>
            <person name="Karunairetnam S."/>
            <person name="Bulley S."/>
            <person name="Chunkath S."/>
            <person name="Hanley Z."/>
            <person name="Storey R."/>
            <person name="Thrimawithana A."/>
            <person name="Thomson S."/>
            <person name="David C."/>
            <person name="Testolin R."/>
        </authorList>
    </citation>
    <scope>NUCLEOTIDE SEQUENCE [LARGE SCALE GENOMIC DNA]</scope>
    <source>
        <strain evidence="4">cv. Red5</strain>
        <tissue evidence="3">Young leaf</tissue>
    </source>
</reference>
<evidence type="ECO:0000313" key="3">
    <source>
        <dbReference type="EMBL" id="PSR88156.1"/>
    </source>
</evidence>
<name>A0A2R6PAZ5_ACTCC</name>
<dbReference type="PANTHER" id="PTHR34545:SF7">
    <property type="entry name" value="CLAVATA3_ESR (CLE)-RELATED PROTEIN 16"/>
    <property type="match status" value="1"/>
</dbReference>
<dbReference type="OrthoDB" id="1080769at2759"/>
<dbReference type="EMBL" id="NKQK01000027">
    <property type="protein sequence ID" value="PSR88156.1"/>
    <property type="molecule type" value="Genomic_DNA"/>
</dbReference>
<dbReference type="AlphaFoldDB" id="A0A2R6PAZ5"/>
<comment type="caution">
    <text evidence="3">The sequence shown here is derived from an EMBL/GenBank/DDBJ whole genome shotgun (WGS) entry which is preliminary data.</text>
</comment>
<feature type="signal peptide" evidence="2">
    <location>
        <begin position="1"/>
        <end position="32"/>
    </location>
</feature>
<gene>
    <name evidence="3" type="ORF">CEY00_Acc31186</name>
</gene>
<evidence type="ECO:0000256" key="1">
    <source>
        <dbReference type="SAM" id="MobiDB-lite"/>
    </source>
</evidence>
<dbReference type="Proteomes" id="UP000241394">
    <property type="component" value="Chromosome LG27"/>
</dbReference>
<dbReference type="Gramene" id="PSR88156">
    <property type="protein sequence ID" value="PSR88156"/>
    <property type="gene ID" value="CEY00_Acc31186"/>
</dbReference>
<dbReference type="InterPro" id="IPR033249">
    <property type="entry name" value="CLE_plant"/>
</dbReference>
<proteinExistence type="predicted"/>